<dbReference type="Pfam" id="PF03171">
    <property type="entry name" value="2OG-FeII_Oxy"/>
    <property type="match status" value="1"/>
</dbReference>
<evidence type="ECO:0000259" key="5">
    <source>
        <dbReference type="PROSITE" id="PS51471"/>
    </source>
</evidence>
<evidence type="ECO:0000256" key="3">
    <source>
        <dbReference type="ARBA" id="ARBA00023004"/>
    </source>
</evidence>
<dbReference type="InterPro" id="IPR026992">
    <property type="entry name" value="DIOX_N"/>
</dbReference>
<keyword evidence="7" id="KW-1185">Reference proteome</keyword>
<reference evidence="6 7" key="1">
    <citation type="journal article" date="2021" name="Comput. Struct. Biotechnol. J.">
        <title>De novo genome assembly of the potent medicinal plant Rehmannia glutinosa using nanopore technology.</title>
        <authorList>
            <person name="Ma L."/>
            <person name="Dong C."/>
            <person name="Song C."/>
            <person name="Wang X."/>
            <person name="Zheng X."/>
            <person name="Niu Y."/>
            <person name="Chen S."/>
            <person name="Feng W."/>
        </authorList>
    </citation>
    <scope>NUCLEOTIDE SEQUENCE [LARGE SCALE GENOMIC DNA]</scope>
    <source>
        <tissue evidence="6">Leaves</tissue>
    </source>
</reference>
<protein>
    <recommendedName>
        <fullName evidence="5">Fe2OG dioxygenase domain-containing protein</fullName>
    </recommendedName>
</protein>
<gene>
    <name evidence="6" type="ORF">DH2020_042108</name>
</gene>
<dbReference type="EMBL" id="JABTTQ020002415">
    <property type="protein sequence ID" value="KAK6124135.1"/>
    <property type="molecule type" value="Genomic_DNA"/>
</dbReference>
<comment type="similarity">
    <text evidence="1 4">Belongs to the iron/ascorbate-dependent oxidoreductase family.</text>
</comment>
<dbReference type="Gene3D" id="2.60.120.330">
    <property type="entry name" value="B-lactam Antibiotic, Isopenicillin N Synthase, Chain"/>
    <property type="match status" value="1"/>
</dbReference>
<dbReference type="InterPro" id="IPR044861">
    <property type="entry name" value="IPNS-like_FE2OG_OXY"/>
</dbReference>
<accession>A0ABR0UPR9</accession>
<dbReference type="Pfam" id="PF14226">
    <property type="entry name" value="DIOX_N"/>
    <property type="match status" value="1"/>
</dbReference>
<sequence length="290" mass="32913">MVSELDKLHKACQEWGFFQVINHGVDYEVIEIMKLEIKEFFNLPIEEKNKFCQEAGDIEGYGQAFVVSEEQKLDWADLFYIVTLPTHLRKPHLIPKLPAKFRDAIESYAAELKILAMSILDQMAKALNMKSEEIKTQFEEGMQSMRMNYYPPCPQPELVTGLCPHSDAGGLTILLQINEMEGLQIKKDGIWIPVSPPPDAFVINIGDMLEILTNGTYRSIEHQATVNSKKERLSIATFLSPKMNSELGPAPSLINPQTPPKFKTIGMENFLRGYFSRELKGKSYLDAVKI</sequence>
<dbReference type="SUPFAM" id="SSF51197">
    <property type="entry name" value="Clavaminate synthase-like"/>
    <property type="match status" value="1"/>
</dbReference>
<dbReference type="InterPro" id="IPR050295">
    <property type="entry name" value="Plant_2OG-oxidoreductases"/>
</dbReference>
<evidence type="ECO:0000256" key="4">
    <source>
        <dbReference type="RuleBase" id="RU003682"/>
    </source>
</evidence>
<feature type="domain" description="Fe2OG dioxygenase" evidence="5">
    <location>
        <begin position="141"/>
        <end position="241"/>
    </location>
</feature>
<evidence type="ECO:0000256" key="1">
    <source>
        <dbReference type="ARBA" id="ARBA00008056"/>
    </source>
</evidence>
<evidence type="ECO:0000256" key="2">
    <source>
        <dbReference type="ARBA" id="ARBA00022723"/>
    </source>
</evidence>
<organism evidence="6 7">
    <name type="scientific">Rehmannia glutinosa</name>
    <name type="common">Chinese foxglove</name>
    <dbReference type="NCBI Taxonomy" id="99300"/>
    <lineage>
        <taxon>Eukaryota</taxon>
        <taxon>Viridiplantae</taxon>
        <taxon>Streptophyta</taxon>
        <taxon>Embryophyta</taxon>
        <taxon>Tracheophyta</taxon>
        <taxon>Spermatophyta</taxon>
        <taxon>Magnoliopsida</taxon>
        <taxon>eudicotyledons</taxon>
        <taxon>Gunneridae</taxon>
        <taxon>Pentapetalae</taxon>
        <taxon>asterids</taxon>
        <taxon>lamiids</taxon>
        <taxon>Lamiales</taxon>
        <taxon>Orobanchaceae</taxon>
        <taxon>Rehmannieae</taxon>
        <taxon>Rehmannia</taxon>
    </lineage>
</organism>
<dbReference type="InterPro" id="IPR027443">
    <property type="entry name" value="IPNS-like_sf"/>
</dbReference>
<keyword evidence="3 4" id="KW-0408">Iron</keyword>
<keyword evidence="4" id="KW-0560">Oxidoreductase</keyword>
<dbReference type="InterPro" id="IPR005123">
    <property type="entry name" value="Oxoglu/Fe-dep_dioxygenase_dom"/>
</dbReference>
<dbReference type="PANTHER" id="PTHR47991">
    <property type="entry name" value="OXOGLUTARATE/IRON-DEPENDENT DIOXYGENASE"/>
    <property type="match status" value="1"/>
</dbReference>
<name>A0ABR0UPR9_REHGL</name>
<evidence type="ECO:0000313" key="7">
    <source>
        <dbReference type="Proteomes" id="UP001318860"/>
    </source>
</evidence>
<keyword evidence="2 4" id="KW-0479">Metal-binding</keyword>
<proteinExistence type="inferred from homology"/>
<evidence type="ECO:0000313" key="6">
    <source>
        <dbReference type="EMBL" id="KAK6124135.1"/>
    </source>
</evidence>
<dbReference type="Proteomes" id="UP001318860">
    <property type="component" value="Unassembled WGS sequence"/>
</dbReference>
<dbReference type="PROSITE" id="PS51471">
    <property type="entry name" value="FE2OG_OXY"/>
    <property type="match status" value="1"/>
</dbReference>
<comment type="caution">
    <text evidence="6">The sequence shown here is derived from an EMBL/GenBank/DDBJ whole genome shotgun (WGS) entry which is preliminary data.</text>
</comment>